<protein>
    <recommendedName>
        <fullName evidence="7 8">Ribonuclease P protein component</fullName>
        <shortName evidence="7">RNase P protein</shortName>
        <shortName evidence="7">RNaseP protein</shortName>
        <ecNumber evidence="7 8">3.1.26.5</ecNumber>
    </recommendedName>
    <alternativeName>
        <fullName evidence="7">Protein C5</fullName>
    </alternativeName>
</protein>
<evidence type="ECO:0000256" key="7">
    <source>
        <dbReference type="HAMAP-Rule" id="MF_00227"/>
    </source>
</evidence>
<comment type="catalytic activity">
    <reaction evidence="7">
        <text>Endonucleolytic cleavage of RNA, removing 5'-extranucleotides from tRNA precursor.</text>
        <dbReference type="EC" id="3.1.26.5"/>
    </reaction>
</comment>
<keyword evidence="2 7" id="KW-0819">tRNA processing</keyword>
<accession>A0ABU1K2D2</accession>
<dbReference type="RefSeq" id="WP_309726734.1">
    <property type="nucleotide sequence ID" value="NZ_JAVDQA010000001.1"/>
</dbReference>
<gene>
    <name evidence="7" type="primary">rnpA</name>
    <name evidence="9" type="ORF">GGR31_000387</name>
</gene>
<dbReference type="Gene3D" id="3.30.230.10">
    <property type="match status" value="1"/>
</dbReference>
<keyword evidence="10" id="KW-1185">Reference proteome</keyword>
<evidence type="ECO:0000313" key="9">
    <source>
        <dbReference type="EMBL" id="MDR6299771.1"/>
    </source>
</evidence>
<dbReference type="Pfam" id="PF00825">
    <property type="entry name" value="Ribonuclease_P"/>
    <property type="match status" value="1"/>
</dbReference>
<dbReference type="InterPro" id="IPR014721">
    <property type="entry name" value="Ribsml_uS5_D2-typ_fold_subgr"/>
</dbReference>
<comment type="function">
    <text evidence="1 7">RNaseP catalyzes the removal of the 5'-leader sequence from pre-tRNA to produce the mature 5'-terminus. It can also cleave other RNA substrates such as 4.5S RNA. The protein component plays an auxiliary but essential role in vivo by binding to the 5'-leader sequence and broadening the substrate specificity of the ribozyme.</text>
</comment>
<evidence type="ECO:0000256" key="5">
    <source>
        <dbReference type="ARBA" id="ARBA00022801"/>
    </source>
</evidence>
<keyword evidence="6 7" id="KW-0694">RNA-binding</keyword>
<dbReference type="PANTHER" id="PTHR33992">
    <property type="entry name" value="RIBONUCLEASE P PROTEIN COMPONENT"/>
    <property type="match status" value="1"/>
</dbReference>
<comment type="subunit">
    <text evidence="7">Consists of a catalytic RNA component (M1 or rnpB) and a protein subunit.</text>
</comment>
<dbReference type="PROSITE" id="PS00648">
    <property type="entry name" value="RIBONUCLEASE_P"/>
    <property type="match status" value="1"/>
</dbReference>
<keyword evidence="3 7" id="KW-0540">Nuclease</keyword>
<comment type="caution">
    <text evidence="9">The sequence shown here is derived from an EMBL/GenBank/DDBJ whole genome shotgun (WGS) entry which is preliminary data.</text>
</comment>
<evidence type="ECO:0000313" key="10">
    <source>
        <dbReference type="Proteomes" id="UP001257659"/>
    </source>
</evidence>
<dbReference type="InterPro" id="IPR000100">
    <property type="entry name" value="RNase_P"/>
</dbReference>
<comment type="similarity">
    <text evidence="7">Belongs to the RnpA family.</text>
</comment>
<evidence type="ECO:0000256" key="3">
    <source>
        <dbReference type="ARBA" id="ARBA00022722"/>
    </source>
</evidence>
<evidence type="ECO:0000256" key="1">
    <source>
        <dbReference type="ARBA" id="ARBA00002663"/>
    </source>
</evidence>
<dbReference type="HAMAP" id="MF_00227">
    <property type="entry name" value="RNase_P"/>
    <property type="match status" value="1"/>
</dbReference>
<reference evidence="9 10" key="1">
    <citation type="submission" date="2023-07" db="EMBL/GenBank/DDBJ databases">
        <title>Genomic Encyclopedia of Type Strains, Phase IV (KMG-IV): sequencing the most valuable type-strain genomes for metagenomic binning, comparative biology and taxonomic classification.</title>
        <authorList>
            <person name="Goeker M."/>
        </authorList>
    </citation>
    <scope>NUCLEOTIDE SEQUENCE [LARGE SCALE GENOMIC DNA]</scope>
    <source>
        <strain evidence="9 10">DSM 102814</strain>
    </source>
</reference>
<keyword evidence="4 7" id="KW-0255">Endonuclease</keyword>
<dbReference type="EC" id="3.1.26.5" evidence="7 8"/>
<dbReference type="GO" id="GO:0004526">
    <property type="term" value="F:ribonuclease P activity"/>
    <property type="evidence" value="ECO:0007669"/>
    <property type="project" value="UniProtKB-EC"/>
</dbReference>
<dbReference type="InterPro" id="IPR020568">
    <property type="entry name" value="Ribosomal_Su5_D2-typ_SF"/>
</dbReference>
<proteinExistence type="inferred from homology"/>
<dbReference type="NCBIfam" id="TIGR00188">
    <property type="entry name" value="rnpA"/>
    <property type="match status" value="1"/>
</dbReference>
<dbReference type="PANTHER" id="PTHR33992:SF1">
    <property type="entry name" value="RIBONUCLEASE P PROTEIN COMPONENT"/>
    <property type="match status" value="1"/>
</dbReference>
<evidence type="ECO:0000256" key="6">
    <source>
        <dbReference type="ARBA" id="ARBA00022884"/>
    </source>
</evidence>
<organism evidence="9 10">
    <name type="scientific">Mesonia maritima</name>
    <dbReference type="NCBI Taxonomy" id="1793873"/>
    <lineage>
        <taxon>Bacteria</taxon>
        <taxon>Pseudomonadati</taxon>
        <taxon>Bacteroidota</taxon>
        <taxon>Flavobacteriia</taxon>
        <taxon>Flavobacteriales</taxon>
        <taxon>Flavobacteriaceae</taxon>
        <taxon>Mesonia</taxon>
    </lineage>
</organism>
<dbReference type="SUPFAM" id="SSF54211">
    <property type="entry name" value="Ribosomal protein S5 domain 2-like"/>
    <property type="match status" value="1"/>
</dbReference>
<name>A0ABU1K2D2_9FLAO</name>
<sequence>MNQSFGRKEKLKSKIFIGKLFSEGKTLKKFPLKLIYTEIETSENLNQIGVSVPKKNFKLAVKRNYLKRLLRESYRKNKYIVSSSEKQFAMMFIYLGKETLELSVIEEQMQKLLAEFVTKEKL</sequence>
<keyword evidence="5 7" id="KW-0378">Hydrolase</keyword>
<dbReference type="EMBL" id="JAVDQA010000001">
    <property type="protein sequence ID" value="MDR6299771.1"/>
    <property type="molecule type" value="Genomic_DNA"/>
</dbReference>
<evidence type="ECO:0000256" key="8">
    <source>
        <dbReference type="NCBIfam" id="TIGR00188"/>
    </source>
</evidence>
<dbReference type="InterPro" id="IPR020539">
    <property type="entry name" value="RNase_P_CS"/>
</dbReference>
<evidence type="ECO:0000256" key="2">
    <source>
        <dbReference type="ARBA" id="ARBA00022694"/>
    </source>
</evidence>
<dbReference type="Proteomes" id="UP001257659">
    <property type="component" value="Unassembled WGS sequence"/>
</dbReference>
<evidence type="ECO:0000256" key="4">
    <source>
        <dbReference type="ARBA" id="ARBA00022759"/>
    </source>
</evidence>